<dbReference type="AlphaFoldDB" id="A0A089P1X1"/>
<organism evidence="2 3">
    <name type="scientific">Methylobacterium oryzae CBMB20</name>
    <dbReference type="NCBI Taxonomy" id="693986"/>
    <lineage>
        <taxon>Bacteria</taxon>
        <taxon>Pseudomonadati</taxon>
        <taxon>Pseudomonadota</taxon>
        <taxon>Alphaproteobacteria</taxon>
        <taxon>Hyphomicrobiales</taxon>
        <taxon>Methylobacteriaceae</taxon>
        <taxon>Methylobacterium</taxon>
    </lineage>
</organism>
<dbReference type="STRING" id="693986.MOC_4278"/>
<dbReference type="EMBL" id="CP003811">
    <property type="protein sequence ID" value="AIQ92033.1"/>
    <property type="molecule type" value="Genomic_DNA"/>
</dbReference>
<evidence type="ECO:0000313" key="3">
    <source>
        <dbReference type="Proteomes" id="UP000029492"/>
    </source>
</evidence>
<dbReference type="KEGG" id="mor:MOC_4278"/>
<gene>
    <name evidence="2" type="ORF">MOC_4278</name>
</gene>
<evidence type="ECO:0000256" key="1">
    <source>
        <dbReference type="SAM" id="SignalP"/>
    </source>
</evidence>
<dbReference type="Proteomes" id="UP000029492">
    <property type="component" value="Chromosome"/>
</dbReference>
<keyword evidence="1" id="KW-0732">Signal</keyword>
<keyword evidence="3" id="KW-1185">Reference proteome</keyword>
<dbReference type="eggNOG" id="ENOG5032RS8">
    <property type="taxonomic scope" value="Bacteria"/>
</dbReference>
<accession>A0A089P1X1</accession>
<proteinExistence type="predicted"/>
<reference evidence="2 3" key="1">
    <citation type="journal article" date="2014" name="PLoS ONE">
        <title>Genome Information of Methylobacterium oryzae, a Plant-Probiotic Methylotroph in the Phyllosphere.</title>
        <authorList>
            <person name="Kwak M.J."/>
            <person name="Jeong H."/>
            <person name="Madhaiyan M."/>
            <person name="Lee Y."/>
            <person name="Sa T.M."/>
            <person name="Oh T.K."/>
            <person name="Kim J.F."/>
        </authorList>
    </citation>
    <scope>NUCLEOTIDE SEQUENCE [LARGE SCALE GENOMIC DNA]</scope>
    <source>
        <strain evidence="2 3">CBMB20</strain>
    </source>
</reference>
<protein>
    <submittedName>
        <fullName evidence="2">Protein of unassigned function</fullName>
    </submittedName>
</protein>
<feature type="chain" id="PRO_5001848316" evidence="1">
    <location>
        <begin position="23"/>
        <end position="166"/>
    </location>
</feature>
<name>A0A089P1X1_9HYPH</name>
<dbReference type="RefSeq" id="WP_043759044.1">
    <property type="nucleotide sequence ID" value="NZ_CP003811.1"/>
</dbReference>
<dbReference type="HOGENOM" id="CLU_136144_0_0_5"/>
<feature type="signal peptide" evidence="1">
    <location>
        <begin position="1"/>
        <end position="22"/>
    </location>
</feature>
<sequence length="166" mass="18317">MLSRRDALASATLLLCVSAAWAEPTLGLAERRAIAAYREGRFPAQEKAVQEAAGFPVPVEVAWDQLTIPGDAPYYADPGYFETTIFEPLAAGLRDVTKDQMGRDALRAKLKTVRIRYDEKTAPASAYQNGLKFEGGVLDVNWRPFANVADFKDRVEAVVKVLEKNL</sequence>
<evidence type="ECO:0000313" key="2">
    <source>
        <dbReference type="EMBL" id="AIQ92033.1"/>
    </source>
</evidence>